<dbReference type="NCBIfam" id="NF007000">
    <property type="entry name" value="PRK09463.1"/>
    <property type="match status" value="1"/>
</dbReference>
<proteinExistence type="inferred from homology"/>
<evidence type="ECO:0000256" key="6">
    <source>
        <dbReference type="ARBA" id="ARBA00020144"/>
    </source>
</evidence>
<dbReference type="Proteomes" id="UP001597049">
    <property type="component" value="Unassembled WGS sequence"/>
</dbReference>
<keyword evidence="12" id="KW-0812">Transmembrane</keyword>
<keyword evidence="7" id="KW-0285">Flavoprotein</keyword>
<dbReference type="Pfam" id="PF02771">
    <property type="entry name" value="Acyl-CoA_dh_N"/>
    <property type="match status" value="1"/>
</dbReference>
<gene>
    <name evidence="17" type="ORF">ACFQ0R_06890</name>
</gene>
<feature type="domain" description="Acyl-CoA dehydrogenase/oxidase N-terminal" evidence="15">
    <location>
        <begin position="151"/>
        <end position="246"/>
    </location>
</feature>
<dbReference type="Pfam" id="PF02770">
    <property type="entry name" value="Acyl-CoA_dh_M"/>
    <property type="match status" value="1"/>
</dbReference>
<dbReference type="InterPro" id="IPR006089">
    <property type="entry name" value="Acyl-CoA_DH_CS"/>
</dbReference>
<dbReference type="InterPro" id="IPR050741">
    <property type="entry name" value="Acyl-CoA_dehydrogenase"/>
</dbReference>
<evidence type="ECO:0000256" key="4">
    <source>
        <dbReference type="ARBA" id="ARBA00012033"/>
    </source>
</evidence>
<feature type="domain" description="Acyl-CoA oxidase/dehydrogenase middle" evidence="14">
    <location>
        <begin position="250"/>
        <end position="339"/>
    </location>
</feature>
<dbReference type="InterPro" id="IPR037069">
    <property type="entry name" value="AcylCoA_DH/ox_N_sf"/>
</dbReference>
<keyword evidence="9" id="KW-0560">Oxidoreductase</keyword>
<comment type="caution">
    <text evidence="17">The sequence shown here is derived from an EMBL/GenBank/DDBJ whole genome shotgun (WGS) entry which is preliminary data.</text>
</comment>
<dbReference type="Gene3D" id="2.40.110.10">
    <property type="entry name" value="Butyryl-CoA Dehydrogenase, subunit A, domain 2"/>
    <property type="match status" value="1"/>
</dbReference>
<dbReference type="Gene3D" id="1.10.540.10">
    <property type="entry name" value="Acyl-CoA dehydrogenase/oxidase, N-terminal domain"/>
    <property type="match status" value="1"/>
</dbReference>
<dbReference type="InterPro" id="IPR036250">
    <property type="entry name" value="AcylCo_DH-like_C"/>
</dbReference>
<evidence type="ECO:0000259" key="13">
    <source>
        <dbReference type="Pfam" id="PF00441"/>
    </source>
</evidence>
<dbReference type="InterPro" id="IPR009075">
    <property type="entry name" value="AcylCo_DH/oxidase_C"/>
</dbReference>
<dbReference type="Pfam" id="PF09317">
    <property type="entry name" value="ACDH_C"/>
    <property type="match status" value="1"/>
</dbReference>
<evidence type="ECO:0000256" key="11">
    <source>
        <dbReference type="ARBA" id="ARBA00049247"/>
    </source>
</evidence>
<dbReference type="Gene3D" id="1.20.140.10">
    <property type="entry name" value="Butyryl-CoA Dehydrogenase, subunit A, domain 3"/>
    <property type="match status" value="1"/>
</dbReference>
<evidence type="ECO:0000259" key="15">
    <source>
        <dbReference type="Pfam" id="PF02771"/>
    </source>
</evidence>
<dbReference type="SUPFAM" id="SSF56645">
    <property type="entry name" value="Acyl-CoA dehydrogenase NM domain-like"/>
    <property type="match status" value="1"/>
</dbReference>
<name>A0ABW3GR95_9FLAO</name>
<keyword evidence="18" id="KW-1185">Reference proteome</keyword>
<evidence type="ECO:0000256" key="1">
    <source>
        <dbReference type="ARBA" id="ARBA00001974"/>
    </source>
</evidence>
<comment type="catalytic activity">
    <reaction evidence="10">
        <text>a medium-chain 2,3-saturated fatty acyl-CoA + oxidized [electron-transfer flavoprotein] + H(+) = a medium-chain (2E)-enoyl-CoA + reduced [electron-transfer flavoprotein]</text>
        <dbReference type="Rhea" id="RHEA:14477"/>
        <dbReference type="Rhea" id="RHEA-COMP:10685"/>
        <dbReference type="Rhea" id="RHEA-COMP:10686"/>
        <dbReference type="ChEBI" id="CHEBI:15378"/>
        <dbReference type="ChEBI" id="CHEBI:57692"/>
        <dbReference type="ChEBI" id="CHEBI:58307"/>
        <dbReference type="ChEBI" id="CHEBI:83723"/>
        <dbReference type="ChEBI" id="CHEBI:83726"/>
        <dbReference type="EC" id="1.3.8.7"/>
    </reaction>
</comment>
<feature type="transmembrane region" description="Helical" evidence="12">
    <location>
        <begin position="12"/>
        <end position="34"/>
    </location>
</feature>
<dbReference type="CDD" id="cd00567">
    <property type="entry name" value="ACAD"/>
    <property type="match status" value="1"/>
</dbReference>
<dbReference type="InterPro" id="IPR009100">
    <property type="entry name" value="AcylCoA_DH/oxidase_NM_dom_sf"/>
</dbReference>
<dbReference type="NCBIfam" id="NF009586">
    <property type="entry name" value="PRK13026.1"/>
    <property type="match status" value="1"/>
</dbReference>
<evidence type="ECO:0000256" key="3">
    <source>
        <dbReference type="ARBA" id="ARBA00009347"/>
    </source>
</evidence>
<comment type="similarity">
    <text evidence="3">Belongs to the acyl-CoA dehydrogenase family.</text>
</comment>
<feature type="domain" description="Acyl-CoA dehydrogenase/oxidase C-terminal" evidence="13">
    <location>
        <begin position="370"/>
        <end position="517"/>
    </location>
</feature>
<evidence type="ECO:0000256" key="12">
    <source>
        <dbReference type="SAM" id="Phobius"/>
    </source>
</evidence>
<keyword evidence="12" id="KW-1133">Transmembrane helix</keyword>
<keyword evidence="8" id="KW-0274">FAD</keyword>
<evidence type="ECO:0000256" key="8">
    <source>
        <dbReference type="ARBA" id="ARBA00022827"/>
    </source>
</evidence>
<reference evidence="18" key="1">
    <citation type="journal article" date="2019" name="Int. J. Syst. Evol. Microbiol.">
        <title>The Global Catalogue of Microorganisms (GCM) 10K type strain sequencing project: providing services to taxonomists for standard genome sequencing and annotation.</title>
        <authorList>
            <consortium name="The Broad Institute Genomics Platform"/>
            <consortium name="The Broad Institute Genome Sequencing Center for Infectious Disease"/>
            <person name="Wu L."/>
            <person name="Ma J."/>
        </authorList>
    </citation>
    <scope>NUCLEOTIDE SEQUENCE [LARGE SCALE GENOMIC DNA]</scope>
    <source>
        <strain evidence="18">CCUG 56752</strain>
    </source>
</reference>
<evidence type="ECO:0000259" key="16">
    <source>
        <dbReference type="Pfam" id="PF09317"/>
    </source>
</evidence>
<dbReference type="InterPro" id="IPR046373">
    <property type="entry name" value="Acyl-CoA_Oxase/DH_mid-dom_sf"/>
</dbReference>
<evidence type="ECO:0000256" key="9">
    <source>
        <dbReference type="ARBA" id="ARBA00023002"/>
    </source>
</evidence>
<comment type="catalytic activity">
    <reaction evidence="11">
        <text>a long-chain 2,3-saturated fatty acyl-CoA + oxidized [electron-transfer flavoprotein] + H(+) = a long-chain (2E)-enoyl-CoA + reduced [electron-transfer flavoprotein]</text>
        <dbReference type="Rhea" id="RHEA:17721"/>
        <dbReference type="Rhea" id="RHEA-COMP:10685"/>
        <dbReference type="Rhea" id="RHEA-COMP:10686"/>
        <dbReference type="ChEBI" id="CHEBI:15378"/>
        <dbReference type="ChEBI" id="CHEBI:57692"/>
        <dbReference type="ChEBI" id="CHEBI:58307"/>
        <dbReference type="ChEBI" id="CHEBI:83721"/>
        <dbReference type="ChEBI" id="CHEBI:83727"/>
        <dbReference type="EC" id="1.3.8.8"/>
    </reaction>
</comment>
<dbReference type="RefSeq" id="WP_379657651.1">
    <property type="nucleotide sequence ID" value="NZ_JBHTIV010000007.1"/>
</dbReference>
<evidence type="ECO:0000259" key="14">
    <source>
        <dbReference type="Pfam" id="PF02770"/>
    </source>
</evidence>
<evidence type="ECO:0000256" key="5">
    <source>
        <dbReference type="ARBA" id="ARBA00012040"/>
    </source>
</evidence>
<organism evidence="17 18">
    <name type="scientific">Psychroflexus salinarum</name>
    <dbReference type="NCBI Taxonomy" id="546024"/>
    <lineage>
        <taxon>Bacteria</taxon>
        <taxon>Pseudomonadati</taxon>
        <taxon>Bacteroidota</taxon>
        <taxon>Flavobacteriia</taxon>
        <taxon>Flavobacteriales</taxon>
        <taxon>Flavobacteriaceae</taxon>
        <taxon>Psychroflexus</taxon>
    </lineage>
</organism>
<dbReference type="PANTHER" id="PTHR48083">
    <property type="entry name" value="MEDIUM-CHAIN SPECIFIC ACYL-COA DEHYDROGENASE, MITOCHONDRIAL-RELATED"/>
    <property type="match status" value="1"/>
</dbReference>
<dbReference type="InterPro" id="IPR015396">
    <property type="entry name" value="FadE_C"/>
</dbReference>
<dbReference type="InterPro" id="IPR006091">
    <property type="entry name" value="Acyl-CoA_Oxase/DH_mid-dom"/>
</dbReference>
<dbReference type="InterPro" id="IPR013786">
    <property type="entry name" value="AcylCoA_DH/ox_N"/>
</dbReference>
<feature type="transmembrane region" description="Helical" evidence="12">
    <location>
        <begin position="40"/>
        <end position="70"/>
    </location>
</feature>
<evidence type="ECO:0000256" key="10">
    <source>
        <dbReference type="ARBA" id="ARBA00047882"/>
    </source>
</evidence>
<feature type="domain" description="Acyl-CoA dehydrogenase C-terminal bacterial-type" evidence="16">
    <location>
        <begin position="524"/>
        <end position="805"/>
    </location>
</feature>
<accession>A0ABW3GR95</accession>
<dbReference type="EC" id="1.3.8.7" evidence="4"/>
<dbReference type="Pfam" id="PF00441">
    <property type="entry name" value="Acyl-CoA_dh_1"/>
    <property type="match status" value="1"/>
</dbReference>
<evidence type="ECO:0000256" key="7">
    <source>
        <dbReference type="ARBA" id="ARBA00022630"/>
    </source>
</evidence>
<dbReference type="SUPFAM" id="SSF47203">
    <property type="entry name" value="Acyl-CoA dehydrogenase C-terminal domain-like"/>
    <property type="match status" value="1"/>
</dbReference>
<dbReference type="EC" id="1.3.8.8" evidence="5"/>
<evidence type="ECO:0000256" key="2">
    <source>
        <dbReference type="ARBA" id="ARBA00005005"/>
    </source>
</evidence>
<comment type="pathway">
    <text evidence="2">Lipid metabolism; fatty acid beta-oxidation.</text>
</comment>
<dbReference type="EMBL" id="JBHTIV010000007">
    <property type="protein sequence ID" value="MFD0932325.1"/>
    <property type="molecule type" value="Genomic_DNA"/>
</dbReference>
<dbReference type="PROSITE" id="PS00072">
    <property type="entry name" value="ACYL_COA_DH_1"/>
    <property type="match status" value="1"/>
</dbReference>
<sequence>MNDIIEKTYFGILLEAPVWVTLTGVIIFILVLGYRGAALWLWSLFTLLLLWVLAAPIWLCVVALVILLIFNISFIRKNLVTSPLMNLADKIGFLPSISPTQKIALESGTTWIDGEFLTGKPDFKRIRNEKYALLSEKEKSFIDNQVDEVCAMQSDWELSQKKDLNAEVWEYLKKERFFGMVIPEKYGGHGFSAYGMNSVVTKLASRSVSMSVDVMVPNSLGPAELLLNYGTDEQKDYYLPRLAEGKEIPCFALTEPEAGSDAAGMQSDGEVFADDNGDLFIRLNWNKRYITLAAVSTLLGLAFDLKDPKNLLGKGQNPGITCGLIPTDLPGVRLGRRHNPLNTFFINSPTEGENVIVSVDQIIGGPEQAGKGWKMLMETLAGGRGIFLPAMNTGGAKLAARVTGNFCVVRQQFGLPIGRFEAIEELLSPIGSYAYALDAVSAFTCGGLDEGNKPAVISAIVKYNSSEINRQIVNNAMDILGGIGIILGPKNFMGNAHMAVPIGITVEGSNVVTRSLITFGQGLIRSHPYALEELTALEEKNITRFDKSFWSHMRMIVRNTFRASLLNMTRGYLSGPYNSPVANHYRKLNWASANFAFMSDLILGLLGGGLKKKEKLSGRYADIISWLYISSCVLRKYEADGFPKKDKIFVDWMMAHGLHKIQKSFEGIYRNIPVPVIGGFFKYPMYWWSRLNPLSPKPSDKLGHKVAKAMQFDKETRDKLSDGIFIPKNQEEQLYILEYAYKLSIESKSIYEKIREATKKGIVAKNRTKHLAEEAVEAGAISQDEYEHLKELEVWREKAMSVDDFDLTQLPVNVYAPQEKPANSKD</sequence>
<keyword evidence="12" id="KW-0472">Membrane</keyword>
<evidence type="ECO:0000313" key="17">
    <source>
        <dbReference type="EMBL" id="MFD0932325.1"/>
    </source>
</evidence>
<dbReference type="PANTHER" id="PTHR48083:SF33">
    <property type="entry name" value="ACYL-COENZYME A DEHYDROGENASE"/>
    <property type="match status" value="1"/>
</dbReference>
<protein>
    <recommendedName>
        <fullName evidence="6">Acyl-coenzyme A dehydrogenase</fullName>
        <ecNumber evidence="4">1.3.8.7</ecNumber>
        <ecNumber evidence="5">1.3.8.8</ecNumber>
    </recommendedName>
</protein>
<comment type="cofactor">
    <cofactor evidence="1">
        <name>FAD</name>
        <dbReference type="ChEBI" id="CHEBI:57692"/>
    </cofactor>
</comment>
<evidence type="ECO:0000313" key="18">
    <source>
        <dbReference type="Proteomes" id="UP001597049"/>
    </source>
</evidence>